<dbReference type="Proteomes" id="UP000515307">
    <property type="component" value="Chromosome"/>
</dbReference>
<gene>
    <name evidence="8" type="ORF">F0344_07415</name>
</gene>
<dbReference type="CDD" id="cd11029">
    <property type="entry name" value="CYP107-like"/>
    <property type="match status" value="1"/>
</dbReference>
<dbReference type="Gene3D" id="1.10.630.10">
    <property type="entry name" value="Cytochrome P450"/>
    <property type="match status" value="1"/>
</dbReference>
<dbReference type="Pfam" id="PF00067">
    <property type="entry name" value="p450"/>
    <property type="match status" value="1"/>
</dbReference>
<dbReference type="InterPro" id="IPR017972">
    <property type="entry name" value="Cyt_P450_CS"/>
</dbReference>
<dbReference type="GO" id="GO:0005506">
    <property type="term" value="F:iron ion binding"/>
    <property type="evidence" value="ECO:0007669"/>
    <property type="project" value="InterPro"/>
</dbReference>
<evidence type="ECO:0000256" key="2">
    <source>
        <dbReference type="ARBA" id="ARBA00022617"/>
    </source>
</evidence>
<dbReference type="AlphaFoldDB" id="A0A7G7BGJ5"/>
<name>A0A7G7BGJ5_9ACTN</name>
<keyword evidence="3 7" id="KW-0479">Metal-binding</keyword>
<protein>
    <submittedName>
        <fullName evidence="8">Cytochrome P450</fullName>
    </submittedName>
</protein>
<keyword evidence="9" id="KW-1185">Reference proteome</keyword>
<reference evidence="9" key="1">
    <citation type="submission" date="2019-10" db="EMBL/GenBank/DDBJ databases">
        <title>Antimicrobial potential of Antarctic Bacteria.</title>
        <authorList>
            <person name="Benaud N."/>
            <person name="Edwards R.J."/>
            <person name="Ferrari B.C."/>
        </authorList>
    </citation>
    <scope>NUCLEOTIDE SEQUENCE [LARGE SCALE GENOMIC DNA]</scope>
    <source>
        <strain evidence="9">NBSH44</strain>
    </source>
</reference>
<dbReference type="PROSITE" id="PS00086">
    <property type="entry name" value="CYTOCHROME_P450"/>
    <property type="match status" value="1"/>
</dbReference>
<evidence type="ECO:0000256" key="7">
    <source>
        <dbReference type="RuleBase" id="RU000461"/>
    </source>
</evidence>
<evidence type="ECO:0000256" key="1">
    <source>
        <dbReference type="ARBA" id="ARBA00010617"/>
    </source>
</evidence>
<dbReference type="InterPro" id="IPR001128">
    <property type="entry name" value="Cyt_P450"/>
</dbReference>
<dbReference type="PANTHER" id="PTHR46696">
    <property type="entry name" value="P450, PUTATIVE (EUROFUNG)-RELATED"/>
    <property type="match status" value="1"/>
</dbReference>
<comment type="similarity">
    <text evidence="1 7">Belongs to the cytochrome P450 family.</text>
</comment>
<keyword evidence="2 7" id="KW-0349">Heme</keyword>
<accession>A0A7G7BGJ5</accession>
<dbReference type="SUPFAM" id="SSF48264">
    <property type="entry name" value="Cytochrome P450"/>
    <property type="match status" value="1"/>
</dbReference>
<evidence type="ECO:0000256" key="6">
    <source>
        <dbReference type="ARBA" id="ARBA00023033"/>
    </source>
</evidence>
<dbReference type="FunFam" id="1.10.630.10:FF:000018">
    <property type="entry name" value="Cytochrome P450 monooxygenase"/>
    <property type="match status" value="1"/>
</dbReference>
<dbReference type="InterPro" id="IPR002397">
    <property type="entry name" value="Cyt_P450_B"/>
</dbReference>
<keyword evidence="6 7" id="KW-0503">Monooxygenase</keyword>
<evidence type="ECO:0000256" key="3">
    <source>
        <dbReference type="ARBA" id="ARBA00022723"/>
    </source>
</evidence>
<sequence length="413" mass="44700">MEPAALRQCPVLDPTGSSLHAEAASLRAQGPATQVALPGGVVAWSVTRFAQIKALTSDRRVSRDPRRHWPALAEISDDWPLSALVLPESAFNSYGPEHRRLRGLISTAFTPRRTEALRPQVQRIVDRLITDLIAVEPGHPVDLRATFAYKVPTEVICDLFGVPSELRPWMRRVIDAALHTAASPEQAQADFLDLRSCMAALIADKRAHLDQDMTSDLITARDAEGQLDEEQLIGTCILMVGAGSETAVNLILKAVHALLSHPDQLALLRIGTVTWGHVIEETLRTEGPIEHMPLRYAVEDIDLGEGVLIKAGDAIILGFGAAGRDPAVHGPDADTFDATRGNKEHVAFGHGPHFCLGAPLARMEADIALRALFETFPNLTLSDPGQVPPHQESFVANGFRELSVRLSPGPAAV</sequence>
<evidence type="ECO:0000256" key="5">
    <source>
        <dbReference type="ARBA" id="ARBA00023004"/>
    </source>
</evidence>
<organism evidence="8 9">
    <name type="scientific">Streptomyces finlayi</name>
    <dbReference type="NCBI Taxonomy" id="67296"/>
    <lineage>
        <taxon>Bacteria</taxon>
        <taxon>Bacillati</taxon>
        <taxon>Actinomycetota</taxon>
        <taxon>Actinomycetes</taxon>
        <taxon>Kitasatosporales</taxon>
        <taxon>Streptomycetaceae</taxon>
        <taxon>Streptomyces</taxon>
    </lineage>
</organism>
<dbReference type="InterPro" id="IPR036396">
    <property type="entry name" value="Cyt_P450_sf"/>
</dbReference>
<dbReference type="GO" id="GO:0004497">
    <property type="term" value="F:monooxygenase activity"/>
    <property type="evidence" value="ECO:0007669"/>
    <property type="project" value="UniProtKB-KW"/>
</dbReference>
<dbReference type="GO" id="GO:0020037">
    <property type="term" value="F:heme binding"/>
    <property type="evidence" value="ECO:0007669"/>
    <property type="project" value="InterPro"/>
</dbReference>
<dbReference type="KEGG" id="sfiy:F0344_07415"/>
<dbReference type="EMBL" id="CP045702">
    <property type="protein sequence ID" value="QNE74460.1"/>
    <property type="molecule type" value="Genomic_DNA"/>
</dbReference>
<dbReference type="PRINTS" id="PR00359">
    <property type="entry name" value="BP450"/>
</dbReference>
<dbReference type="GO" id="GO:0016705">
    <property type="term" value="F:oxidoreductase activity, acting on paired donors, with incorporation or reduction of molecular oxygen"/>
    <property type="evidence" value="ECO:0007669"/>
    <property type="project" value="InterPro"/>
</dbReference>
<dbReference type="PANTHER" id="PTHR46696:SF1">
    <property type="entry name" value="CYTOCHROME P450 YJIB-RELATED"/>
    <property type="match status" value="1"/>
</dbReference>
<keyword evidence="5 7" id="KW-0408">Iron</keyword>
<evidence type="ECO:0000313" key="9">
    <source>
        <dbReference type="Proteomes" id="UP000515307"/>
    </source>
</evidence>
<proteinExistence type="inferred from homology"/>
<keyword evidence="4 7" id="KW-0560">Oxidoreductase</keyword>
<evidence type="ECO:0000313" key="8">
    <source>
        <dbReference type="EMBL" id="QNE74460.1"/>
    </source>
</evidence>
<evidence type="ECO:0000256" key="4">
    <source>
        <dbReference type="ARBA" id="ARBA00023002"/>
    </source>
</evidence>